<dbReference type="InterPro" id="IPR015915">
    <property type="entry name" value="Kelch-typ_b-propeller"/>
</dbReference>
<dbReference type="OrthoDB" id="191037at2759"/>
<sequence>MTEYKCDVSSCLRKAVAICMCQSPYFLACEVHAHYDKPQDKPQDKHKCQKIYSEISASDEKNLISLCLSHEKKVDKSISFLTSACTSLLNGIKQNYKNLLNELTEFKMKILDVRKMSKKSQKISVLENASKAEITISKLISNPSKIAYGWENYRLFDNEDQAKSAIFTNFNEENEENEQSKIMNIQCPHTKNLIKLDVIYRSITEVEILKTDNFPYASGWCRINSELLLIHGGAKQFNIQTKNFTMSEYTYLINTSFNTLAYVTKGPKKSDLGNGILYNGKVYFFGGFNKLSETKASVHKFVLLSKMWMDAADLPQSMGYCSSALANSFIYVSGCPGTEIFQYNPDENLYVSFSDNLEESYKTIFFFNEKLFVIFDRKLMIIGEDHNEYIHEIPIREMFMLGHSTVYQNSLYFILGMYNNKTGKYTSSKLCKIDGRTNLFSVIMNGVLCD</sequence>
<comment type="caution">
    <text evidence="1">The sequence shown here is derived from an EMBL/GenBank/DDBJ whole genome shotgun (WGS) entry which is preliminary data.</text>
</comment>
<evidence type="ECO:0008006" key="3">
    <source>
        <dbReference type="Google" id="ProtNLM"/>
    </source>
</evidence>
<keyword evidence="2" id="KW-1185">Reference proteome</keyword>
<reference evidence="1 2" key="1">
    <citation type="submission" date="2016-11" db="EMBL/GenBank/DDBJ databases">
        <title>The macronuclear genome of Stentor coeruleus: a giant cell with tiny introns.</title>
        <authorList>
            <person name="Slabodnick M."/>
            <person name="Ruby J.G."/>
            <person name="Reiff S.B."/>
            <person name="Swart E.C."/>
            <person name="Gosai S."/>
            <person name="Prabakaran S."/>
            <person name="Witkowska E."/>
            <person name="Larue G.E."/>
            <person name="Fisher S."/>
            <person name="Freeman R.M."/>
            <person name="Gunawardena J."/>
            <person name="Chu W."/>
            <person name="Stover N.A."/>
            <person name="Gregory B.D."/>
            <person name="Nowacki M."/>
            <person name="Derisi J."/>
            <person name="Roy S.W."/>
            <person name="Marshall W.F."/>
            <person name="Sood P."/>
        </authorList>
    </citation>
    <scope>NUCLEOTIDE SEQUENCE [LARGE SCALE GENOMIC DNA]</scope>
    <source>
        <strain evidence="1">WM001</strain>
    </source>
</reference>
<accession>A0A1R2C316</accession>
<dbReference type="Proteomes" id="UP000187209">
    <property type="component" value="Unassembled WGS sequence"/>
</dbReference>
<dbReference type="AlphaFoldDB" id="A0A1R2C316"/>
<evidence type="ECO:0000313" key="1">
    <source>
        <dbReference type="EMBL" id="OMJ83360.1"/>
    </source>
</evidence>
<protein>
    <recommendedName>
        <fullName evidence="3">Kelch motif family protein</fullName>
    </recommendedName>
</protein>
<evidence type="ECO:0000313" key="2">
    <source>
        <dbReference type="Proteomes" id="UP000187209"/>
    </source>
</evidence>
<gene>
    <name evidence="1" type="ORF">SteCoe_15764</name>
</gene>
<dbReference type="Gene3D" id="2.120.10.80">
    <property type="entry name" value="Kelch-type beta propeller"/>
    <property type="match status" value="1"/>
</dbReference>
<dbReference type="EMBL" id="MPUH01000307">
    <property type="protein sequence ID" value="OMJ83360.1"/>
    <property type="molecule type" value="Genomic_DNA"/>
</dbReference>
<name>A0A1R2C316_9CILI</name>
<dbReference type="SUPFAM" id="SSF117281">
    <property type="entry name" value="Kelch motif"/>
    <property type="match status" value="1"/>
</dbReference>
<proteinExistence type="predicted"/>
<organism evidence="1 2">
    <name type="scientific">Stentor coeruleus</name>
    <dbReference type="NCBI Taxonomy" id="5963"/>
    <lineage>
        <taxon>Eukaryota</taxon>
        <taxon>Sar</taxon>
        <taxon>Alveolata</taxon>
        <taxon>Ciliophora</taxon>
        <taxon>Postciliodesmatophora</taxon>
        <taxon>Heterotrichea</taxon>
        <taxon>Heterotrichida</taxon>
        <taxon>Stentoridae</taxon>
        <taxon>Stentor</taxon>
    </lineage>
</organism>